<organism evidence="1 2">
    <name type="scientific">Nepenthes gracilis</name>
    <name type="common">Slender pitcher plant</name>
    <dbReference type="NCBI Taxonomy" id="150966"/>
    <lineage>
        <taxon>Eukaryota</taxon>
        <taxon>Viridiplantae</taxon>
        <taxon>Streptophyta</taxon>
        <taxon>Embryophyta</taxon>
        <taxon>Tracheophyta</taxon>
        <taxon>Spermatophyta</taxon>
        <taxon>Magnoliopsida</taxon>
        <taxon>eudicotyledons</taxon>
        <taxon>Gunneridae</taxon>
        <taxon>Pentapetalae</taxon>
        <taxon>Caryophyllales</taxon>
        <taxon>Nepenthaceae</taxon>
        <taxon>Nepenthes</taxon>
    </lineage>
</organism>
<comment type="caution">
    <text evidence="1">The sequence shown here is derived from an EMBL/GenBank/DDBJ whole genome shotgun (WGS) entry which is preliminary data.</text>
</comment>
<evidence type="ECO:0000313" key="2">
    <source>
        <dbReference type="Proteomes" id="UP001279734"/>
    </source>
</evidence>
<accession>A0AAD3S055</accession>
<proteinExistence type="predicted"/>
<dbReference type="Proteomes" id="UP001279734">
    <property type="component" value="Unassembled WGS sequence"/>
</dbReference>
<gene>
    <name evidence="1" type="ORF">Nepgr_003717</name>
</gene>
<name>A0AAD3S055_NEPGR</name>
<sequence length="158" mass="18440">MLVWIEIDPKRLIPNESITYLNFGQMLNRNAKVAEREKRMVSMECGCERRFRDTGKLGFREREDWLREREGRLSREGGLASKEKRKCCGEREEMVLRGKDVCKKGVEEVGFLGNKTLEQLCYLQRFTSKKLSFSPQAWITYEKPLSCSSGPQKSFPSF</sequence>
<protein>
    <submittedName>
        <fullName evidence="1">Uncharacterized protein</fullName>
    </submittedName>
</protein>
<reference evidence="1" key="1">
    <citation type="submission" date="2023-05" db="EMBL/GenBank/DDBJ databases">
        <title>Nepenthes gracilis genome sequencing.</title>
        <authorList>
            <person name="Fukushima K."/>
        </authorList>
    </citation>
    <scope>NUCLEOTIDE SEQUENCE</scope>
    <source>
        <strain evidence="1">SING2019-196</strain>
    </source>
</reference>
<evidence type="ECO:0000313" key="1">
    <source>
        <dbReference type="EMBL" id="GMH01878.1"/>
    </source>
</evidence>
<keyword evidence="2" id="KW-1185">Reference proteome</keyword>
<dbReference type="AlphaFoldDB" id="A0AAD3S055"/>
<dbReference type="EMBL" id="BSYO01000003">
    <property type="protein sequence ID" value="GMH01878.1"/>
    <property type="molecule type" value="Genomic_DNA"/>
</dbReference>